<dbReference type="AlphaFoldDB" id="A0A1E7KJJ6"/>
<dbReference type="STRING" id="1075402.AN216_07575"/>
<dbReference type="OrthoDB" id="4322905at2"/>
<dbReference type="RefSeq" id="WP_070195829.1">
    <property type="nucleotide sequence ID" value="NZ_LJGU01000114.1"/>
</dbReference>
<protein>
    <submittedName>
        <fullName evidence="1">Uncharacterized protein</fullName>
    </submittedName>
</protein>
<evidence type="ECO:0000313" key="1">
    <source>
        <dbReference type="EMBL" id="OEV04085.1"/>
    </source>
</evidence>
<organism evidence="1 2">
    <name type="scientific">Streptomyces oceani</name>
    <dbReference type="NCBI Taxonomy" id="1075402"/>
    <lineage>
        <taxon>Bacteria</taxon>
        <taxon>Bacillati</taxon>
        <taxon>Actinomycetota</taxon>
        <taxon>Actinomycetes</taxon>
        <taxon>Kitasatosporales</taxon>
        <taxon>Streptomycetaceae</taxon>
        <taxon>Streptomyces</taxon>
    </lineage>
</organism>
<comment type="caution">
    <text evidence="1">The sequence shown here is derived from an EMBL/GenBank/DDBJ whole genome shotgun (WGS) entry which is preliminary data.</text>
</comment>
<accession>A0A1E7KJJ6</accession>
<proteinExistence type="predicted"/>
<sequence>MKGDADPGYVEAVTVCDASTAPHAETTAIRLVGLLPADWTCVPEIAPGRIRLRVLLDEETGSSGRVRRRVAAVLRDPALRGWRQQGD</sequence>
<keyword evidence="2" id="KW-1185">Reference proteome</keyword>
<gene>
    <name evidence="1" type="ORF">AN216_07575</name>
</gene>
<reference evidence="1 2" key="1">
    <citation type="journal article" date="2016" name="Front. Microbiol.">
        <title>Comparative Genomics Analysis of Streptomyces Species Reveals Their Adaptation to the Marine Environment and Their Diversity at the Genomic Level.</title>
        <authorList>
            <person name="Tian X."/>
            <person name="Zhang Z."/>
            <person name="Yang T."/>
            <person name="Chen M."/>
            <person name="Li J."/>
            <person name="Chen F."/>
            <person name="Yang J."/>
            <person name="Li W."/>
            <person name="Zhang B."/>
            <person name="Zhang Z."/>
            <person name="Wu J."/>
            <person name="Zhang C."/>
            <person name="Long L."/>
            <person name="Xiao J."/>
        </authorList>
    </citation>
    <scope>NUCLEOTIDE SEQUENCE [LARGE SCALE GENOMIC DNA]</scope>
    <source>
        <strain evidence="1 2">SCSIO 02100</strain>
    </source>
</reference>
<dbReference type="EMBL" id="LJGU01000114">
    <property type="protein sequence ID" value="OEV04085.1"/>
    <property type="molecule type" value="Genomic_DNA"/>
</dbReference>
<name>A0A1E7KJJ6_9ACTN</name>
<dbReference type="Proteomes" id="UP000176101">
    <property type="component" value="Unassembled WGS sequence"/>
</dbReference>
<evidence type="ECO:0000313" key="2">
    <source>
        <dbReference type="Proteomes" id="UP000176101"/>
    </source>
</evidence>